<sequence length="115" mass="13579">MPYNLKHGVCKKIKYRHYEENLKKDIKAMLSAFNSFTEDGFHEMELWQLGKNKDYGFVRSEYCPKAFVDKNKISEELLSEIKRDGHYQKKLLCKVETDETGQPYVAETIHIKNSL</sequence>
<protein>
    <submittedName>
        <fullName evidence="1">Uncharacterized protein</fullName>
    </submittedName>
</protein>
<dbReference type="EMBL" id="JARKHX010000003">
    <property type="protein sequence ID" value="MDF4193868.1"/>
    <property type="molecule type" value="Genomic_DNA"/>
</dbReference>
<comment type="caution">
    <text evidence="1">The sequence shown here is derived from an EMBL/GenBank/DDBJ whole genome shotgun (WGS) entry which is preliminary data.</text>
</comment>
<evidence type="ECO:0000313" key="1">
    <source>
        <dbReference type="EMBL" id="MDF4193868.1"/>
    </source>
</evidence>
<name>A0AAP3YDT2_BACAM</name>
<dbReference type="AlphaFoldDB" id="A0AAP3YDT2"/>
<accession>A0AAP3YDT2</accession>
<evidence type="ECO:0000313" key="2">
    <source>
        <dbReference type="Proteomes" id="UP001222377"/>
    </source>
</evidence>
<organism evidence="1 2">
    <name type="scientific">Bacillus amyloliquefaciens</name>
    <name type="common">Bacillus velezensis</name>
    <dbReference type="NCBI Taxonomy" id="1390"/>
    <lineage>
        <taxon>Bacteria</taxon>
        <taxon>Bacillati</taxon>
        <taxon>Bacillota</taxon>
        <taxon>Bacilli</taxon>
        <taxon>Bacillales</taxon>
        <taxon>Bacillaceae</taxon>
        <taxon>Bacillus</taxon>
        <taxon>Bacillus amyloliquefaciens group</taxon>
    </lineage>
</organism>
<dbReference type="RefSeq" id="WP_014471796.1">
    <property type="nucleotide sequence ID" value="NZ_CP128501.1"/>
</dbReference>
<dbReference type="Proteomes" id="UP001222377">
    <property type="component" value="Unassembled WGS sequence"/>
</dbReference>
<reference evidence="1" key="1">
    <citation type="submission" date="2023-02" db="EMBL/GenBank/DDBJ databases">
        <title>Draft Whole-Genome Sequences of Bacillus Strains of Potential Probiotic for Poultry.</title>
        <authorList>
            <person name="Ma L.M."/>
            <person name="Lopez-Guerra N."/>
            <person name="Zhang G."/>
        </authorList>
    </citation>
    <scope>NUCLEOTIDE SEQUENCE</scope>
    <source>
        <strain evidence="1">OSU1013-24</strain>
    </source>
</reference>
<gene>
    <name evidence="1" type="ORF">PV946_08805</name>
</gene>
<proteinExistence type="predicted"/>